<evidence type="ECO:0000313" key="2">
    <source>
        <dbReference type="RefSeq" id="XP_075101416.1"/>
    </source>
</evidence>
<dbReference type="Proteomes" id="UP000790787">
    <property type="component" value="Chromosome 3"/>
</dbReference>
<accession>A0AC58TW13</accession>
<sequence>MKDLGEAKKILGIEIKKDRHSKKLYLSQKEYLKRVIDRFGMNENTKSVSTHLAPHFKLSATMSPKNEAERECISRIPYVNVVGSLMYAIVCTRSDISHVIGVVSRYMHDPGKEHWQAVKWIVWYIRNTVDVGLIFEQKDSQYLVGYCDSDYAGDLEKCRSTTGYIFTFANTLVSWKSTLQSMITLSTTEAEYMAITEAVKKAIWLQGLPRELGIGQESITLFCKVKVLSN</sequence>
<dbReference type="RefSeq" id="XP_075101416.1">
    <property type="nucleotide sequence ID" value="XM_075245315.1"/>
</dbReference>
<gene>
    <name evidence="2" type="primary">LOC142176999</name>
</gene>
<proteinExistence type="predicted"/>
<evidence type="ECO:0000313" key="1">
    <source>
        <dbReference type="Proteomes" id="UP000790787"/>
    </source>
</evidence>
<name>A0AC58TW13_TOBAC</name>
<keyword evidence="1" id="KW-1185">Reference proteome</keyword>
<reference evidence="1" key="1">
    <citation type="journal article" date="2014" name="Nat. Commun.">
        <title>The tobacco genome sequence and its comparison with those of tomato and potato.</title>
        <authorList>
            <person name="Sierro N."/>
            <person name="Battey J.N."/>
            <person name="Ouadi S."/>
            <person name="Bakaher N."/>
            <person name="Bovet L."/>
            <person name="Willig A."/>
            <person name="Goepfert S."/>
            <person name="Peitsch M.C."/>
            <person name="Ivanov N.V."/>
        </authorList>
    </citation>
    <scope>NUCLEOTIDE SEQUENCE [LARGE SCALE GENOMIC DNA]</scope>
</reference>
<reference evidence="2" key="2">
    <citation type="submission" date="2025-08" db="UniProtKB">
        <authorList>
            <consortium name="RefSeq"/>
        </authorList>
    </citation>
    <scope>IDENTIFICATION</scope>
    <source>
        <tissue evidence="2">Leaf</tissue>
    </source>
</reference>
<protein>
    <submittedName>
        <fullName evidence="2">Secreted RxLR effector protein 161-like</fullName>
    </submittedName>
</protein>
<organism evidence="1 2">
    <name type="scientific">Nicotiana tabacum</name>
    <name type="common">Common tobacco</name>
    <dbReference type="NCBI Taxonomy" id="4097"/>
    <lineage>
        <taxon>Eukaryota</taxon>
        <taxon>Viridiplantae</taxon>
        <taxon>Streptophyta</taxon>
        <taxon>Embryophyta</taxon>
        <taxon>Tracheophyta</taxon>
        <taxon>Spermatophyta</taxon>
        <taxon>Magnoliopsida</taxon>
        <taxon>eudicotyledons</taxon>
        <taxon>Gunneridae</taxon>
        <taxon>Pentapetalae</taxon>
        <taxon>asterids</taxon>
        <taxon>lamiids</taxon>
        <taxon>Solanales</taxon>
        <taxon>Solanaceae</taxon>
        <taxon>Nicotianoideae</taxon>
        <taxon>Nicotianeae</taxon>
        <taxon>Nicotiana</taxon>
    </lineage>
</organism>